<dbReference type="PROSITE" id="PS51379">
    <property type="entry name" value="4FE4S_FER_2"/>
    <property type="match status" value="2"/>
</dbReference>
<dbReference type="InterPro" id="IPR017896">
    <property type="entry name" value="4Fe4S_Fe-S-bd"/>
</dbReference>
<evidence type="ECO:0000313" key="8">
    <source>
        <dbReference type="EMBL" id="MBE5039988.1"/>
    </source>
</evidence>
<dbReference type="InterPro" id="IPR017900">
    <property type="entry name" value="4Fe4S_Fe_S_CS"/>
</dbReference>
<dbReference type="Pfam" id="PF04060">
    <property type="entry name" value="FeS"/>
    <property type="match status" value="1"/>
</dbReference>
<name>A0A9D5RBG0_9FIRM</name>
<keyword evidence="2" id="KW-0479">Metal-binding</keyword>
<dbReference type="InterPro" id="IPR050340">
    <property type="entry name" value="Cytosolic_Fe-S_CAF"/>
</dbReference>
<proteinExistence type="predicted"/>
<keyword evidence="3" id="KW-0408">Iron</keyword>
<dbReference type="GO" id="GO:0046872">
    <property type="term" value="F:metal ion binding"/>
    <property type="evidence" value="ECO:0007669"/>
    <property type="project" value="UniProtKB-KW"/>
</dbReference>
<evidence type="ECO:0000256" key="1">
    <source>
        <dbReference type="ARBA" id="ARBA00022485"/>
    </source>
</evidence>
<dbReference type="SUPFAM" id="SSF53920">
    <property type="entry name" value="Fe-only hydrogenase"/>
    <property type="match status" value="1"/>
</dbReference>
<dbReference type="EMBL" id="JADCKB010000009">
    <property type="protein sequence ID" value="MBE5039988.1"/>
    <property type="molecule type" value="Genomic_DNA"/>
</dbReference>
<dbReference type="InterPro" id="IPR009016">
    <property type="entry name" value="Fe_hydrogenase"/>
</dbReference>
<keyword evidence="1" id="KW-0004">4Fe-4S</keyword>
<reference evidence="8" key="1">
    <citation type="submission" date="2020-10" db="EMBL/GenBank/DDBJ databases">
        <title>ChiBAC.</title>
        <authorList>
            <person name="Zenner C."/>
            <person name="Hitch T.C.A."/>
            <person name="Clavel T."/>
        </authorList>
    </citation>
    <scope>NUCLEOTIDE SEQUENCE</scope>
    <source>
        <strain evidence="8">DSM 107454</strain>
    </source>
</reference>
<dbReference type="Gene3D" id="1.10.15.40">
    <property type="entry name" value="Electron transport complex subunit B, putative Fe-S cluster"/>
    <property type="match status" value="1"/>
</dbReference>
<evidence type="ECO:0000256" key="3">
    <source>
        <dbReference type="ARBA" id="ARBA00023004"/>
    </source>
</evidence>
<comment type="caution">
    <text evidence="8">The sequence shown here is derived from an EMBL/GenBank/DDBJ whole genome shotgun (WGS) entry which is preliminary data.</text>
</comment>
<keyword evidence="9" id="KW-1185">Reference proteome</keyword>
<dbReference type="AlphaFoldDB" id="A0A9D5RBG0"/>
<gene>
    <name evidence="8" type="ORF">INF28_05860</name>
</gene>
<dbReference type="SUPFAM" id="SSF54862">
    <property type="entry name" value="4Fe-4S ferredoxins"/>
    <property type="match status" value="1"/>
</dbReference>
<keyword evidence="4" id="KW-0411">Iron-sulfur</keyword>
<feature type="domain" description="4Fe-4S ferredoxin-type" evidence="6">
    <location>
        <begin position="8"/>
        <end position="37"/>
    </location>
</feature>
<evidence type="ECO:0000256" key="4">
    <source>
        <dbReference type="ARBA" id="ARBA00023014"/>
    </source>
</evidence>
<evidence type="ECO:0000256" key="5">
    <source>
        <dbReference type="SAM" id="MobiDB-lite"/>
    </source>
</evidence>
<dbReference type="PANTHER" id="PTHR11615">
    <property type="entry name" value="NITRATE, FORMATE, IRON DEHYDROGENASE"/>
    <property type="match status" value="1"/>
</dbReference>
<feature type="domain" description="4Fe-4S" evidence="7">
    <location>
        <begin position="362"/>
        <end position="421"/>
    </location>
</feature>
<dbReference type="Pfam" id="PF13237">
    <property type="entry name" value="Fer4_10"/>
    <property type="match status" value="1"/>
</dbReference>
<evidence type="ECO:0000313" key="9">
    <source>
        <dbReference type="Proteomes" id="UP000806542"/>
    </source>
</evidence>
<feature type="domain" description="4Fe-4S ferredoxin-type" evidence="6">
    <location>
        <begin position="38"/>
        <end position="66"/>
    </location>
</feature>
<sequence>MEKEPYWHSVTLDRDTCKGCTNCLKQCPTQAIRIQNGKAKILKERCIDCGECIRVCPYHAKKAVTDGFERLEEYQYTVALVAPAFYGQFSRTEDCNLILTSLLQLGFDDVYEVARGAQEISAATREFLKSGELMKPAISSACPAVSRLIAVRFPNLINHIIPLRSPMELSAEAARKEAVEKTGLLPEEIGLFFISPCAAKATAVKDGLTVKKSEVDGVISIKDVYLRLAQKIGNIKEVKHLSCAGSLGALWATSGGEANATRAERRISVDGIHNVIKVLEDIEDDKLIDIDYVEALACPGGCVGGPLAAENNFVARSRIKRMSKSLPEEQGSIPDSIRRTWDEAPVYRPILKLNDDLGTAMQMAMKIEEILEHFPGLDCGSCGSPSCRALAEDIVRGYAQETDCIFVMRERLRELLRHVSENNIQLPPEVLKGWKRPSDRKEKPQKSEVQNHENKGNS</sequence>
<dbReference type="RefSeq" id="WP_226392536.1">
    <property type="nucleotide sequence ID" value="NZ_JADCKB010000009.1"/>
</dbReference>
<dbReference type="PROSITE" id="PS00198">
    <property type="entry name" value="4FE4S_FER_1"/>
    <property type="match status" value="1"/>
</dbReference>
<dbReference type="Proteomes" id="UP000806542">
    <property type="component" value="Unassembled WGS sequence"/>
</dbReference>
<dbReference type="InterPro" id="IPR007202">
    <property type="entry name" value="4Fe-4S_dom"/>
</dbReference>
<feature type="region of interest" description="Disordered" evidence="5">
    <location>
        <begin position="429"/>
        <end position="458"/>
    </location>
</feature>
<dbReference type="Pfam" id="PF02906">
    <property type="entry name" value="Fe_hyd_lg_C"/>
    <property type="match status" value="2"/>
</dbReference>
<evidence type="ECO:0000256" key="2">
    <source>
        <dbReference type="ARBA" id="ARBA00022723"/>
    </source>
</evidence>
<protein>
    <submittedName>
        <fullName evidence="8">4Fe-4S dicluster domain-containing protein</fullName>
    </submittedName>
</protein>
<accession>A0A9D5RBG0</accession>
<dbReference type="PROSITE" id="PS51656">
    <property type="entry name" value="4FE4S"/>
    <property type="match status" value="1"/>
</dbReference>
<evidence type="ECO:0000259" key="7">
    <source>
        <dbReference type="PROSITE" id="PS51656"/>
    </source>
</evidence>
<evidence type="ECO:0000259" key="6">
    <source>
        <dbReference type="PROSITE" id="PS51379"/>
    </source>
</evidence>
<organism evidence="8 9">
    <name type="scientific">Ructibacterium gallinarum</name>
    <dbReference type="NCBI Taxonomy" id="2779355"/>
    <lineage>
        <taxon>Bacteria</taxon>
        <taxon>Bacillati</taxon>
        <taxon>Bacillota</taxon>
        <taxon>Clostridia</taxon>
        <taxon>Eubacteriales</taxon>
        <taxon>Oscillospiraceae</taxon>
        <taxon>Ructibacterium</taxon>
    </lineage>
</organism>
<dbReference type="Gene3D" id="3.40.950.10">
    <property type="entry name" value="Fe-only Hydrogenase (Larger Subunit), Chain L, domain 3"/>
    <property type="match status" value="1"/>
</dbReference>
<dbReference type="InterPro" id="IPR004108">
    <property type="entry name" value="Fe_hydrogenase_lsu_C"/>
</dbReference>
<dbReference type="GO" id="GO:0051539">
    <property type="term" value="F:4 iron, 4 sulfur cluster binding"/>
    <property type="evidence" value="ECO:0007669"/>
    <property type="project" value="UniProtKB-KW"/>
</dbReference>
<feature type="compositionally biased region" description="Basic and acidic residues" evidence="5">
    <location>
        <begin position="436"/>
        <end position="458"/>
    </location>
</feature>
<dbReference type="Gene3D" id="3.30.70.20">
    <property type="match status" value="1"/>
</dbReference>